<dbReference type="EMBL" id="SHKM01000001">
    <property type="protein sequence ID" value="RZT89933.1"/>
    <property type="molecule type" value="Genomic_DNA"/>
</dbReference>
<feature type="chain" id="PRO_5044946140" description="Outer membrane protein assembly factor BamA" evidence="8">
    <location>
        <begin position="21"/>
        <end position="764"/>
    </location>
</feature>
<keyword evidence="3 8" id="KW-0812">Transmembrane</keyword>
<feature type="domain" description="POTRA" evidence="10">
    <location>
        <begin position="266"/>
        <end position="344"/>
    </location>
</feature>
<evidence type="ECO:0000256" key="4">
    <source>
        <dbReference type="ARBA" id="ARBA00022729"/>
    </source>
</evidence>
<comment type="similarity">
    <text evidence="8">Belongs to the BamA family.</text>
</comment>
<keyword evidence="12" id="KW-1185">Reference proteome</keyword>
<evidence type="ECO:0000256" key="2">
    <source>
        <dbReference type="ARBA" id="ARBA00022452"/>
    </source>
</evidence>
<evidence type="ECO:0000256" key="6">
    <source>
        <dbReference type="ARBA" id="ARBA00023136"/>
    </source>
</evidence>
<dbReference type="PANTHER" id="PTHR12815">
    <property type="entry name" value="SORTING AND ASSEMBLY MACHINERY SAMM50 PROTEIN FAMILY MEMBER"/>
    <property type="match status" value="1"/>
</dbReference>
<evidence type="ECO:0000256" key="1">
    <source>
        <dbReference type="ARBA" id="ARBA00004370"/>
    </source>
</evidence>
<evidence type="ECO:0000256" key="5">
    <source>
        <dbReference type="ARBA" id="ARBA00022737"/>
    </source>
</evidence>
<dbReference type="PANTHER" id="PTHR12815:SF23">
    <property type="entry name" value="OUTER MEMBRANE PROTEIN ASSEMBLY FACTOR BAMA"/>
    <property type="match status" value="1"/>
</dbReference>
<dbReference type="Gene3D" id="2.40.160.50">
    <property type="entry name" value="membrane protein fhac: a member of the omp85/tpsb transporter family"/>
    <property type="match status" value="1"/>
</dbReference>
<evidence type="ECO:0000256" key="7">
    <source>
        <dbReference type="ARBA" id="ARBA00023237"/>
    </source>
</evidence>
<proteinExistence type="inferred from homology"/>
<keyword evidence="5 8" id="KW-0677">Repeat</keyword>
<feature type="domain" description="POTRA" evidence="10">
    <location>
        <begin position="24"/>
        <end position="91"/>
    </location>
</feature>
<feature type="domain" description="POTRA" evidence="10">
    <location>
        <begin position="347"/>
        <end position="421"/>
    </location>
</feature>
<accession>A0ABY0ITW3</accession>
<comment type="subunit">
    <text evidence="8">Part of the Bam complex.</text>
</comment>
<organism evidence="11 12">
    <name type="scientific">Azospira oryzae</name>
    <dbReference type="NCBI Taxonomy" id="146939"/>
    <lineage>
        <taxon>Bacteria</taxon>
        <taxon>Pseudomonadati</taxon>
        <taxon>Pseudomonadota</taxon>
        <taxon>Betaproteobacteria</taxon>
        <taxon>Rhodocyclales</taxon>
        <taxon>Rhodocyclaceae</taxon>
        <taxon>Azospira</taxon>
    </lineage>
</organism>
<dbReference type="InterPro" id="IPR034746">
    <property type="entry name" value="POTRA"/>
</dbReference>
<dbReference type="InterPro" id="IPR000184">
    <property type="entry name" value="Bac_surfAg_D15"/>
</dbReference>
<dbReference type="InterPro" id="IPR010827">
    <property type="entry name" value="BamA/TamA_POTRA"/>
</dbReference>
<dbReference type="InterPro" id="IPR039910">
    <property type="entry name" value="D15-like"/>
</dbReference>
<dbReference type="InterPro" id="IPR023707">
    <property type="entry name" value="OM_assembly_BamA"/>
</dbReference>
<evidence type="ECO:0000259" key="10">
    <source>
        <dbReference type="PROSITE" id="PS51779"/>
    </source>
</evidence>
<dbReference type="NCBIfam" id="TIGR03303">
    <property type="entry name" value="OM_YaeT"/>
    <property type="match status" value="1"/>
</dbReference>
<evidence type="ECO:0000313" key="11">
    <source>
        <dbReference type="EMBL" id="RZT89933.1"/>
    </source>
</evidence>
<comment type="function">
    <text evidence="8">Part of the outer membrane protein assembly complex, which is involved in assembly and insertion of beta-barrel proteins into the outer membrane.</text>
</comment>
<keyword evidence="7 8" id="KW-0998">Cell outer membrane</keyword>
<sequence length="764" mass="84530" precursor="true">MNKNLLAGVVAALFASAAQAFDPFVVKDIRVEGIQRTEAGTVFSYLPVRVGDTLNDERAAQAIKALFATGFFKDVRIEVDGDVMVLVLEERPAISQIDFVGLKEFDKDQLKKGLKDVGLAESRIFDRALLDKAEQELKRQYLSRGKYAVEIKTTVTPLERNRVAINFTIDEGDAAKIKQINIVGNQAFKEKELLELFQLQTPGWLTWYTKNDQYSKQKLSADLESLKSYYQNRGYLEFNVESTQVSISPDKKDIYITISVNEGERFIVSSVKLAGDLIAPEAELRKLVTIKPGEIFSREKLNETQKAVSDRLGREGYAFANVNSAPEVDKEKRQVAFTIFVDPGKRVYVRRINIGGNTRTRDEVIRQEMRQMEGGWYDAEKIQLSKQRVDKLGYFSDVTVETPPVAGTSDQVDVSMNVTEKPTGNLMLGAGFSSNDGVILSGSIAQQNVFGSGKSVSVGVNTAKSRETYSLSYTNPYFTVDGISQGFDVYKKTYDPTNSSYYAKSYKTTSIGGGLRWGIPIAEKETFSFGVAVDNTDITTLSTSRQIYLDHVKEFGNSNTSVSGTVGWSQDGRDSLIYPTKGGMTRVSAEVAPAGSLKYYKMNLQHQRFFPFTKDLVLMLNGELGIGNGLNGKSLPFYRSYYAGGVTSVRGYDVASLGPRQNDEAIGGTKRVVMNAELLFPMPGTGLDKSLRLGWFVDAGQVFGPKDDNGDYSKFALGDLRYSTGLAVAWASPMGPLKFSVAQPLNDKEGDKTQRFQFTMGTTF</sequence>
<protein>
    <recommendedName>
        <fullName evidence="8 9">Outer membrane protein assembly factor BamA</fullName>
    </recommendedName>
</protein>
<dbReference type="HAMAP" id="MF_01430">
    <property type="entry name" value="OM_assembly_BamA"/>
    <property type="match status" value="1"/>
</dbReference>
<dbReference type="PROSITE" id="PS51779">
    <property type="entry name" value="POTRA"/>
    <property type="match status" value="5"/>
</dbReference>
<keyword evidence="2 8" id="KW-1134">Transmembrane beta strand</keyword>
<comment type="caution">
    <text evidence="11">The sequence shown here is derived from an EMBL/GenBank/DDBJ whole genome shotgun (WGS) entry which is preliminary data.</text>
</comment>
<evidence type="ECO:0000313" key="12">
    <source>
        <dbReference type="Proteomes" id="UP000292136"/>
    </source>
</evidence>
<dbReference type="Pfam" id="PF01103">
    <property type="entry name" value="Omp85"/>
    <property type="match status" value="1"/>
</dbReference>
<name>A0ABY0ITW3_9RHOO</name>
<comment type="subcellular location">
    <subcellularLocation>
        <location evidence="8">Cell outer membrane</location>
    </subcellularLocation>
    <subcellularLocation>
        <location evidence="1">Membrane</location>
    </subcellularLocation>
</comment>
<feature type="domain" description="POTRA" evidence="10">
    <location>
        <begin position="92"/>
        <end position="172"/>
    </location>
</feature>
<evidence type="ECO:0000256" key="3">
    <source>
        <dbReference type="ARBA" id="ARBA00022692"/>
    </source>
</evidence>
<dbReference type="PIRSF" id="PIRSF006076">
    <property type="entry name" value="OM_assembly_OMP85"/>
    <property type="match status" value="1"/>
</dbReference>
<gene>
    <name evidence="8" type="primary">bamA</name>
    <name evidence="11" type="ORF">EV678_0734</name>
</gene>
<keyword evidence="4 8" id="KW-0732">Signal</keyword>
<evidence type="ECO:0000256" key="9">
    <source>
        <dbReference type="NCBIfam" id="TIGR03303"/>
    </source>
</evidence>
<dbReference type="RefSeq" id="WP_014237717.1">
    <property type="nucleotide sequence ID" value="NZ_SHKM01000001.1"/>
</dbReference>
<reference evidence="11 12" key="1">
    <citation type="submission" date="2019-02" db="EMBL/GenBank/DDBJ databases">
        <title>Genomic Encyclopedia of Type Strains, Phase IV (KMG-IV): sequencing the most valuable type-strain genomes for metagenomic binning, comparative biology and taxonomic classification.</title>
        <authorList>
            <person name="Goeker M."/>
        </authorList>
    </citation>
    <scope>NUCLEOTIDE SEQUENCE [LARGE SCALE GENOMIC DNA]</scope>
    <source>
        <strain evidence="11 12">DSM 21223</strain>
    </source>
</reference>
<evidence type="ECO:0000256" key="8">
    <source>
        <dbReference type="HAMAP-Rule" id="MF_01430"/>
    </source>
</evidence>
<feature type="signal peptide" evidence="8">
    <location>
        <begin position="1"/>
        <end position="20"/>
    </location>
</feature>
<dbReference type="Proteomes" id="UP000292136">
    <property type="component" value="Unassembled WGS sequence"/>
</dbReference>
<dbReference type="Pfam" id="PF07244">
    <property type="entry name" value="POTRA"/>
    <property type="match status" value="5"/>
</dbReference>
<dbReference type="Gene3D" id="3.10.20.310">
    <property type="entry name" value="membrane protein fhac"/>
    <property type="match status" value="5"/>
</dbReference>
<feature type="domain" description="POTRA" evidence="10">
    <location>
        <begin position="175"/>
        <end position="263"/>
    </location>
</feature>
<keyword evidence="6 8" id="KW-0472">Membrane</keyword>